<evidence type="ECO:0000256" key="1">
    <source>
        <dbReference type="ARBA" id="ARBA00000294"/>
    </source>
</evidence>
<dbReference type="GO" id="GO:0070006">
    <property type="term" value="F:metalloaminopeptidase activity"/>
    <property type="evidence" value="ECO:0007669"/>
    <property type="project" value="InterPro"/>
</dbReference>
<dbReference type="GO" id="GO:0006508">
    <property type="term" value="P:proteolysis"/>
    <property type="evidence" value="ECO:0007669"/>
    <property type="project" value="UniProtKB-KW"/>
</dbReference>
<evidence type="ECO:0000256" key="3">
    <source>
        <dbReference type="ARBA" id="ARBA00001954"/>
    </source>
</evidence>
<protein>
    <recommendedName>
        <fullName evidence="8">Methionine aminopeptidase</fullName>
        <ecNumber evidence="8">3.4.11.18</ecNumber>
    </recommendedName>
</protein>
<dbReference type="InterPro" id="IPR001714">
    <property type="entry name" value="Pept_M24_MAP"/>
</dbReference>
<evidence type="ECO:0000259" key="9">
    <source>
        <dbReference type="Pfam" id="PF00557"/>
    </source>
</evidence>
<organism evidence="10 11">
    <name type="scientific">Rohdeia mirabilis</name>
    <dbReference type="NCBI Taxonomy" id="2528008"/>
    <lineage>
        <taxon>Bacteria</taxon>
        <taxon>Pseudomonadati</taxon>
        <taxon>Planctomycetota</taxon>
        <taxon>Planctomycetia</taxon>
        <taxon>Planctomycetia incertae sedis</taxon>
        <taxon>Rohdeia</taxon>
    </lineage>
</organism>
<evidence type="ECO:0000256" key="2">
    <source>
        <dbReference type="ARBA" id="ARBA00001936"/>
    </source>
</evidence>
<dbReference type="InterPro" id="IPR036005">
    <property type="entry name" value="Creatinase/aminopeptidase-like"/>
</dbReference>
<keyword evidence="7 10" id="KW-0378">Hydrolase</keyword>
<proteinExistence type="inferred from homology"/>
<keyword evidence="6 8" id="KW-0479">Metal-binding</keyword>
<comment type="catalytic activity">
    <reaction evidence="1 8">
        <text>Release of N-terminal amino acids, preferentially methionine, from peptides and arylamides.</text>
        <dbReference type="EC" id="3.4.11.18"/>
    </reaction>
</comment>
<dbReference type="GO" id="GO:0005737">
    <property type="term" value="C:cytoplasm"/>
    <property type="evidence" value="ECO:0007669"/>
    <property type="project" value="TreeGrafter"/>
</dbReference>
<comment type="cofactor">
    <cofactor evidence="3">
        <name>Fe(2+)</name>
        <dbReference type="ChEBI" id="CHEBI:29033"/>
    </cofactor>
</comment>
<dbReference type="GO" id="GO:0004239">
    <property type="term" value="F:initiator methionyl aminopeptidase activity"/>
    <property type="evidence" value="ECO:0007669"/>
    <property type="project" value="UniProtKB-EC"/>
</dbReference>
<sequence length="299" mass="32317">MIATELDNWRRAGRIAAECREWARATIAPGVRLRDVLEGIEQRIRAAGAIPAFPAQTSRNHIAAHYCSSPEDETVYEEGDCTKVDLGVCVDGAIADTACTVDLSSDGRWGDLIKASSDALATAISLVEPGRPTAEIGAAVERVIQAAGFEPVRNLTGHGLAPWQVHTAPQIPSCPDHGGERLPEGKVIAIEPFACTGRGHTVERGRAEVFMMVRPPRKAKGIDKDVLKAIESWRGLPIARRYFDHLDRDAVEDAFGKLARQASLLRFPPLVEEEGVMVAQTEHSIYVGADGIEILTASV</sequence>
<dbReference type="NCBIfam" id="TIGR00501">
    <property type="entry name" value="met_pdase_II"/>
    <property type="match status" value="1"/>
</dbReference>
<dbReference type="PANTHER" id="PTHR45777">
    <property type="entry name" value="METHIONINE AMINOPEPTIDASE 2"/>
    <property type="match status" value="1"/>
</dbReference>
<evidence type="ECO:0000313" key="10">
    <source>
        <dbReference type="EMBL" id="QDU86117.1"/>
    </source>
</evidence>
<evidence type="ECO:0000313" key="11">
    <source>
        <dbReference type="Proteomes" id="UP000319342"/>
    </source>
</evidence>
<comment type="similarity">
    <text evidence="8">Belongs to the peptidase M24A family.</text>
</comment>
<accession>A0A518D3R0</accession>
<dbReference type="GO" id="GO:0046872">
    <property type="term" value="F:metal ion binding"/>
    <property type="evidence" value="ECO:0007669"/>
    <property type="project" value="UniProtKB-KW"/>
</dbReference>
<name>A0A518D3R0_9BACT</name>
<dbReference type="Gene3D" id="3.90.230.10">
    <property type="entry name" value="Creatinase/methionine aminopeptidase superfamily"/>
    <property type="match status" value="1"/>
</dbReference>
<dbReference type="RefSeq" id="WP_419186026.1">
    <property type="nucleotide sequence ID" value="NZ_CP036290.1"/>
</dbReference>
<gene>
    <name evidence="10" type="primary">map</name>
    <name evidence="10" type="ORF">Pla163_32660</name>
</gene>
<reference evidence="10 11" key="1">
    <citation type="submission" date="2019-02" db="EMBL/GenBank/DDBJ databases">
        <title>Deep-cultivation of Planctomycetes and their phenomic and genomic characterization uncovers novel biology.</title>
        <authorList>
            <person name="Wiegand S."/>
            <person name="Jogler M."/>
            <person name="Boedeker C."/>
            <person name="Pinto D."/>
            <person name="Vollmers J."/>
            <person name="Rivas-Marin E."/>
            <person name="Kohn T."/>
            <person name="Peeters S.H."/>
            <person name="Heuer A."/>
            <person name="Rast P."/>
            <person name="Oberbeckmann S."/>
            <person name="Bunk B."/>
            <person name="Jeske O."/>
            <person name="Meyerdierks A."/>
            <person name="Storesund J.E."/>
            <person name="Kallscheuer N."/>
            <person name="Luecker S."/>
            <person name="Lage O.M."/>
            <person name="Pohl T."/>
            <person name="Merkel B.J."/>
            <person name="Hornburger P."/>
            <person name="Mueller R.-W."/>
            <person name="Bruemmer F."/>
            <person name="Labrenz M."/>
            <person name="Spormann A.M."/>
            <person name="Op den Camp H."/>
            <person name="Overmann J."/>
            <person name="Amann R."/>
            <person name="Jetten M.S.M."/>
            <person name="Mascher T."/>
            <person name="Medema M.H."/>
            <person name="Devos D.P."/>
            <person name="Kaster A.-K."/>
            <person name="Ovreas L."/>
            <person name="Rohde M."/>
            <person name="Galperin M.Y."/>
            <person name="Jogler C."/>
        </authorList>
    </citation>
    <scope>NUCLEOTIDE SEQUENCE [LARGE SCALE GENOMIC DNA]</scope>
    <source>
        <strain evidence="10 11">Pla163</strain>
    </source>
</reference>
<dbReference type="InterPro" id="IPR036388">
    <property type="entry name" value="WH-like_DNA-bd_sf"/>
</dbReference>
<keyword evidence="4 8" id="KW-0031">Aminopeptidase</keyword>
<comment type="cofactor">
    <cofactor evidence="2">
        <name>Mn(2+)</name>
        <dbReference type="ChEBI" id="CHEBI:29035"/>
    </cofactor>
</comment>
<dbReference type="AlphaFoldDB" id="A0A518D3R0"/>
<dbReference type="Pfam" id="PF00557">
    <property type="entry name" value="Peptidase_M24"/>
    <property type="match status" value="1"/>
</dbReference>
<evidence type="ECO:0000256" key="5">
    <source>
        <dbReference type="ARBA" id="ARBA00022670"/>
    </source>
</evidence>
<comment type="function">
    <text evidence="8">Removes the N-terminal methionine from nascent proteins. The N-terminal methionine is often cleaved when the second residue in the primary sequence is small and uncharged (Met-Ala-, Cys, Gly, Pro, Ser, Thr, or Val).</text>
</comment>
<dbReference type="Gene3D" id="1.10.10.10">
    <property type="entry name" value="Winged helix-like DNA-binding domain superfamily/Winged helix DNA-binding domain"/>
    <property type="match status" value="1"/>
</dbReference>
<keyword evidence="11" id="KW-1185">Reference proteome</keyword>
<evidence type="ECO:0000256" key="7">
    <source>
        <dbReference type="ARBA" id="ARBA00022801"/>
    </source>
</evidence>
<dbReference type="SUPFAM" id="SSF55920">
    <property type="entry name" value="Creatinase/aminopeptidase"/>
    <property type="match status" value="1"/>
</dbReference>
<comment type="cofactor">
    <cofactor evidence="8">
        <name>Co(2+)</name>
        <dbReference type="ChEBI" id="CHEBI:48828"/>
    </cofactor>
    <cofactor evidence="8">
        <name>Zn(2+)</name>
        <dbReference type="ChEBI" id="CHEBI:29105"/>
    </cofactor>
    <cofactor evidence="8">
        <name>Mn(2+)</name>
        <dbReference type="ChEBI" id="CHEBI:29035"/>
    </cofactor>
    <cofactor evidence="8">
        <name>Fe(2+)</name>
        <dbReference type="ChEBI" id="CHEBI:29033"/>
    </cofactor>
    <text evidence="8">Binds 2 divalent metal cations per subunit. Has a high-affinity and a low affinity metal-binding site. The true nature of the physiological cofactor is under debate. The enzyme is active with cobalt, zinc, manganese or divalent iron ions.</text>
</comment>
<dbReference type="InterPro" id="IPR002468">
    <property type="entry name" value="Pept_M24A_MAP2"/>
</dbReference>
<dbReference type="InterPro" id="IPR000994">
    <property type="entry name" value="Pept_M24"/>
</dbReference>
<dbReference type="Proteomes" id="UP000319342">
    <property type="component" value="Chromosome"/>
</dbReference>
<evidence type="ECO:0000256" key="6">
    <source>
        <dbReference type="ARBA" id="ARBA00022723"/>
    </source>
</evidence>
<feature type="domain" description="Peptidase M24" evidence="9">
    <location>
        <begin position="9"/>
        <end position="193"/>
    </location>
</feature>
<dbReference type="PRINTS" id="PR00599">
    <property type="entry name" value="MAPEPTIDASE"/>
</dbReference>
<dbReference type="EMBL" id="CP036290">
    <property type="protein sequence ID" value="QDU86117.1"/>
    <property type="molecule type" value="Genomic_DNA"/>
</dbReference>
<dbReference type="InterPro" id="IPR050247">
    <property type="entry name" value="Met_Aminopeptidase_Type2"/>
</dbReference>
<dbReference type="PANTHER" id="PTHR45777:SF2">
    <property type="entry name" value="METHIONINE AMINOPEPTIDASE 2"/>
    <property type="match status" value="1"/>
</dbReference>
<evidence type="ECO:0000256" key="8">
    <source>
        <dbReference type="RuleBase" id="RU003653"/>
    </source>
</evidence>
<keyword evidence="5 8" id="KW-0645">Protease</keyword>
<evidence type="ECO:0000256" key="4">
    <source>
        <dbReference type="ARBA" id="ARBA00022438"/>
    </source>
</evidence>
<dbReference type="EC" id="3.4.11.18" evidence="8"/>